<dbReference type="eggNOG" id="ENOG502TJKH">
    <property type="taxonomic scope" value="Eukaryota"/>
</dbReference>
<dbReference type="RefSeq" id="XP_003104869.2">
    <property type="nucleotide sequence ID" value="XM_003104821.2"/>
</dbReference>
<dbReference type="EMBL" id="DS268443">
    <property type="protein sequence ID" value="EFP01520.1"/>
    <property type="molecule type" value="Genomic_DNA"/>
</dbReference>
<protein>
    <submittedName>
        <fullName evidence="2">Uncharacterized protein</fullName>
    </submittedName>
</protein>
<feature type="region of interest" description="Disordered" evidence="1">
    <location>
        <begin position="374"/>
        <end position="443"/>
    </location>
</feature>
<dbReference type="HOGENOM" id="CLU_348921_0_0_1"/>
<evidence type="ECO:0000313" key="2">
    <source>
        <dbReference type="EMBL" id="EFP01520.1"/>
    </source>
</evidence>
<organism evidence="3">
    <name type="scientific">Caenorhabditis remanei</name>
    <name type="common">Caenorhabditis vulgaris</name>
    <dbReference type="NCBI Taxonomy" id="31234"/>
    <lineage>
        <taxon>Eukaryota</taxon>
        <taxon>Metazoa</taxon>
        <taxon>Ecdysozoa</taxon>
        <taxon>Nematoda</taxon>
        <taxon>Chromadorea</taxon>
        <taxon>Rhabditida</taxon>
        <taxon>Rhabditina</taxon>
        <taxon>Rhabditomorpha</taxon>
        <taxon>Rhabditoidea</taxon>
        <taxon>Rhabditidae</taxon>
        <taxon>Peloderinae</taxon>
        <taxon>Caenorhabditis</taxon>
    </lineage>
</organism>
<feature type="compositionally biased region" description="Basic and acidic residues" evidence="1">
    <location>
        <begin position="374"/>
        <end position="384"/>
    </location>
</feature>
<sequence>MPKGSQATSAKRLKLKDGSVTEYSNSTRTSCKSRGKMTRSNDRVGSLPIKEANDIARKLTQYHHIDLTLPYRCEEDAASATKWIATFDEDDIVIQRKLCLICRRNPMDAFFKTHVAQNHPEYSPETSEIMRRLSDVRYSRFCQKGHISCDIIQESFPSISLVELINFLASLGFTLCRKQSSQLKPIDFDKKFEEPDIRGVRKSIALEVIKRIKSPTIQFLEELQFSAEVVSNSRMMDPSTQTTVHCHVCDKICNLKNFKRHMEVHKNNWVERFSDISLSDATEIFKRITDVRTALYYAAQPVRNTMIVKLSEDVAVQNKLTYFLLDSGFVVEDSSVETTRHPTESIKEKIVALDPNSRDMPSLLKYGMEENNLKEQEETERDTPDLPSLEVFESEESESGSSLKSEYGSSRRRSSSVTSGNSSTSTSSSRSGINISPSSSPSEEPFPYCILNAIPEHLEVEHALYDLLEAMTDDPTFQLTQAQYGFLLGYTMYCLVVSNGSKHNVISRLTLGDFRAAKVDEQSGLHYFSFSTKTTCTQLDIREHICADERIWRALEIFEVARERRAAEMQWNVMNDDTAPFFFSYVSPNFILKDTNYWMSQFLRMCEIDWPCRSNAICSAAWSLVAKDAKKTEHPQYAITYFKLLREKERSQTQFLDNGISGHPTYRKVSTIVFSKVDRTKMTPNERSRKKQKRYMTPERVGKPNKPRGGDHKSKEFLIRTGRVISSDSEETQIKNQIKKQDSDDEPGTSEPLKREENEYSEHVNFDDTKSHWPDLSPSSHLAGNASSTVYPQYREVKVEGNLTMACL</sequence>
<feature type="compositionally biased region" description="Basic and acidic residues" evidence="1">
    <location>
        <begin position="696"/>
        <end position="718"/>
    </location>
</feature>
<gene>
    <name evidence="2" type="ORF">CRE_24032</name>
</gene>
<dbReference type="KEGG" id="crq:GCK72_002302"/>
<name>E3MG49_CAERE</name>
<feature type="region of interest" description="Disordered" evidence="1">
    <location>
        <begin position="678"/>
        <end position="786"/>
    </location>
</feature>
<evidence type="ECO:0000256" key="1">
    <source>
        <dbReference type="SAM" id="MobiDB-lite"/>
    </source>
</evidence>
<reference evidence="2" key="1">
    <citation type="submission" date="2007-07" db="EMBL/GenBank/DDBJ databases">
        <title>PCAP assembly of the Caenorhabditis remanei genome.</title>
        <authorList>
            <consortium name="The Caenorhabditis remanei Sequencing Consortium"/>
            <person name="Wilson R.K."/>
        </authorList>
    </citation>
    <scope>NUCLEOTIDE SEQUENCE [LARGE SCALE GENOMIC DNA]</scope>
    <source>
        <strain evidence="2">PB4641</strain>
    </source>
</reference>
<keyword evidence="3" id="KW-1185">Reference proteome</keyword>
<dbReference type="OMA" id="RYSRFCQ"/>
<dbReference type="AlphaFoldDB" id="E3MG49"/>
<feature type="compositionally biased region" description="Low complexity" evidence="1">
    <location>
        <begin position="415"/>
        <end position="442"/>
    </location>
</feature>
<feature type="compositionally biased region" description="Basic and acidic residues" evidence="1">
    <location>
        <begin position="678"/>
        <end position="687"/>
    </location>
</feature>
<dbReference type="InParanoid" id="E3MG49"/>
<dbReference type="GeneID" id="9809140"/>
<accession>E3MG49</accession>
<dbReference type="CTD" id="9809140"/>
<proteinExistence type="predicted"/>
<dbReference type="Proteomes" id="UP000008281">
    <property type="component" value="Unassembled WGS sequence"/>
</dbReference>
<dbReference type="FunCoup" id="E3MG49">
    <property type="interactions" value="167"/>
</dbReference>
<evidence type="ECO:0000313" key="3">
    <source>
        <dbReference type="Proteomes" id="UP000008281"/>
    </source>
</evidence>
<feature type="compositionally biased region" description="Polar residues" evidence="1">
    <location>
        <begin position="777"/>
        <end position="786"/>
    </location>
</feature>
<feature type="compositionally biased region" description="Basic and acidic residues" evidence="1">
    <location>
        <begin position="752"/>
        <end position="773"/>
    </location>
</feature>
<dbReference type="OrthoDB" id="10414120at2759"/>
<feature type="compositionally biased region" description="Low complexity" evidence="1">
    <location>
        <begin position="399"/>
        <end position="408"/>
    </location>
</feature>
<feature type="region of interest" description="Disordered" evidence="1">
    <location>
        <begin position="18"/>
        <end position="42"/>
    </location>
</feature>
<feature type="compositionally biased region" description="Polar residues" evidence="1">
    <location>
        <begin position="21"/>
        <end position="30"/>
    </location>
</feature>